<feature type="non-terminal residue" evidence="1">
    <location>
        <position position="1"/>
    </location>
</feature>
<reference evidence="1" key="2">
    <citation type="journal article" date="2022" name="New Phytol.">
        <title>Evolutionary transition to the ectomycorrhizal habit in the genomes of a hyperdiverse lineage of mushroom-forming fungi.</title>
        <authorList>
            <person name="Looney B."/>
            <person name="Miyauchi S."/>
            <person name="Morin E."/>
            <person name="Drula E."/>
            <person name="Courty P.E."/>
            <person name="Kohler A."/>
            <person name="Kuo A."/>
            <person name="LaButti K."/>
            <person name="Pangilinan J."/>
            <person name="Lipzen A."/>
            <person name="Riley R."/>
            <person name="Andreopoulos W."/>
            <person name="He G."/>
            <person name="Johnson J."/>
            <person name="Nolan M."/>
            <person name="Tritt A."/>
            <person name="Barry K.W."/>
            <person name="Grigoriev I.V."/>
            <person name="Nagy L.G."/>
            <person name="Hibbett D."/>
            <person name="Henrissat B."/>
            <person name="Matheny P.B."/>
            <person name="Labbe J."/>
            <person name="Martin F.M."/>
        </authorList>
    </citation>
    <scope>NUCLEOTIDE SEQUENCE</scope>
    <source>
        <strain evidence="1">HHB10654</strain>
    </source>
</reference>
<reference evidence="1" key="1">
    <citation type="submission" date="2021-03" db="EMBL/GenBank/DDBJ databases">
        <authorList>
            <consortium name="DOE Joint Genome Institute"/>
            <person name="Ahrendt S."/>
            <person name="Looney B.P."/>
            <person name="Miyauchi S."/>
            <person name="Morin E."/>
            <person name="Drula E."/>
            <person name="Courty P.E."/>
            <person name="Chicoki N."/>
            <person name="Fauchery L."/>
            <person name="Kohler A."/>
            <person name="Kuo A."/>
            <person name="Labutti K."/>
            <person name="Pangilinan J."/>
            <person name="Lipzen A."/>
            <person name="Riley R."/>
            <person name="Andreopoulos W."/>
            <person name="He G."/>
            <person name="Johnson J."/>
            <person name="Barry K.W."/>
            <person name="Grigoriev I.V."/>
            <person name="Nagy L."/>
            <person name="Hibbett D."/>
            <person name="Henrissat B."/>
            <person name="Matheny P.B."/>
            <person name="Labbe J."/>
            <person name="Martin F."/>
        </authorList>
    </citation>
    <scope>NUCLEOTIDE SEQUENCE</scope>
    <source>
        <strain evidence="1">HHB10654</strain>
    </source>
</reference>
<comment type="caution">
    <text evidence="1">The sequence shown here is derived from an EMBL/GenBank/DDBJ whole genome shotgun (WGS) entry which is preliminary data.</text>
</comment>
<accession>A0ACB8SVV1</accession>
<dbReference type="EMBL" id="MU277218">
    <property type="protein sequence ID" value="KAI0060590.1"/>
    <property type="molecule type" value="Genomic_DNA"/>
</dbReference>
<feature type="non-terminal residue" evidence="1">
    <location>
        <position position="164"/>
    </location>
</feature>
<evidence type="ECO:0000313" key="1">
    <source>
        <dbReference type="EMBL" id="KAI0060590.1"/>
    </source>
</evidence>
<keyword evidence="2" id="KW-1185">Reference proteome</keyword>
<protein>
    <submittedName>
        <fullName evidence="1">Uncharacterized protein</fullName>
    </submittedName>
</protein>
<gene>
    <name evidence="1" type="ORF">BV25DRAFT_1769606</name>
</gene>
<name>A0ACB8SVV1_9AGAM</name>
<organism evidence="1 2">
    <name type="scientific">Artomyces pyxidatus</name>
    <dbReference type="NCBI Taxonomy" id="48021"/>
    <lineage>
        <taxon>Eukaryota</taxon>
        <taxon>Fungi</taxon>
        <taxon>Dikarya</taxon>
        <taxon>Basidiomycota</taxon>
        <taxon>Agaricomycotina</taxon>
        <taxon>Agaricomycetes</taxon>
        <taxon>Russulales</taxon>
        <taxon>Auriscalpiaceae</taxon>
        <taxon>Artomyces</taxon>
    </lineage>
</organism>
<dbReference type="Proteomes" id="UP000814140">
    <property type="component" value="Unassembled WGS sequence"/>
</dbReference>
<evidence type="ECO:0000313" key="2">
    <source>
        <dbReference type="Proteomes" id="UP000814140"/>
    </source>
</evidence>
<proteinExistence type="predicted"/>
<sequence length="164" mass="18656">RHARFYLDARTITFFVEELTYCVHRYVFCRDSPHFAALLAEADESSPVTLKDVTCKEFDAFLSILYPSDFYTCDVHTSEDWASVLRLSTIWGFASIRKLAVERLETIASAVDKLVLGHAHDVNAWLLPGYVALCLRGIPLTLEEGRRLGMDDVILITSIRESIR</sequence>